<keyword evidence="5" id="KW-0479">Metal-binding</keyword>
<evidence type="ECO:0000256" key="1">
    <source>
        <dbReference type="ARBA" id="ARBA00004613"/>
    </source>
</evidence>
<name>A0A8B7XG78_ACAPL</name>
<evidence type="ECO:0000256" key="3">
    <source>
        <dbReference type="ARBA" id="ARBA00023157"/>
    </source>
</evidence>
<feature type="binding site" evidence="5">
    <location>
        <position position="73"/>
    </location>
    <ligand>
        <name>Ca(2+)</name>
        <dbReference type="ChEBI" id="CHEBI:29108"/>
    </ligand>
</feature>
<dbReference type="InterPro" id="IPR033113">
    <property type="entry name" value="PLA2_histidine"/>
</dbReference>
<feature type="chain" id="PRO_5034379436" description="Phospholipase A2" evidence="8">
    <location>
        <begin position="20"/>
        <end position="159"/>
    </location>
</feature>
<evidence type="ECO:0000256" key="5">
    <source>
        <dbReference type="PIRSR" id="PIRSR601211-2"/>
    </source>
</evidence>
<keyword evidence="5 8" id="KW-0106">Calcium</keyword>
<proteinExistence type="inferred from homology"/>
<dbReference type="GO" id="GO:0006644">
    <property type="term" value="P:phospholipid metabolic process"/>
    <property type="evidence" value="ECO:0007669"/>
    <property type="project" value="InterPro"/>
</dbReference>
<dbReference type="GO" id="GO:0050482">
    <property type="term" value="P:arachidonate secretion"/>
    <property type="evidence" value="ECO:0007669"/>
    <property type="project" value="InterPro"/>
</dbReference>
<dbReference type="AlphaFoldDB" id="A0A8B7XG78"/>
<evidence type="ECO:0000313" key="11">
    <source>
        <dbReference type="RefSeq" id="XP_022079241.1"/>
    </source>
</evidence>
<protein>
    <recommendedName>
        <fullName evidence="8">Phospholipase A2</fullName>
        <ecNumber evidence="8">3.1.1.4</ecNumber>
    </recommendedName>
</protein>
<feature type="binding site" evidence="5">
    <location>
        <position position="54"/>
    </location>
    <ligand>
        <name>Ca(2+)</name>
        <dbReference type="ChEBI" id="CHEBI:29108"/>
    </ligand>
</feature>
<evidence type="ECO:0000256" key="4">
    <source>
        <dbReference type="PIRSR" id="PIRSR601211-1"/>
    </source>
</evidence>
<feature type="active site" evidence="4">
    <location>
        <position position="133"/>
    </location>
</feature>
<evidence type="ECO:0000256" key="7">
    <source>
        <dbReference type="RuleBase" id="RU003654"/>
    </source>
</evidence>
<dbReference type="GeneID" id="110973077"/>
<keyword evidence="10" id="KW-1185">Reference proteome</keyword>
<keyword evidence="3 6" id="KW-1015">Disulfide bond</keyword>
<organism evidence="10 11">
    <name type="scientific">Acanthaster planci</name>
    <name type="common">Crown-of-thorns starfish</name>
    <dbReference type="NCBI Taxonomy" id="133434"/>
    <lineage>
        <taxon>Eukaryota</taxon>
        <taxon>Metazoa</taxon>
        <taxon>Echinodermata</taxon>
        <taxon>Eleutherozoa</taxon>
        <taxon>Asterozoa</taxon>
        <taxon>Asteroidea</taxon>
        <taxon>Valvatacea</taxon>
        <taxon>Valvatida</taxon>
        <taxon>Acanthasteridae</taxon>
        <taxon>Acanthaster</taxon>
    </lineage>
</organism>
<keyword evidence="8" id="KW-0732">Signal</keyword>
<dbReference type="PANTHER" id="PTHR11716:SF51">
    <property type="entry name" value="PHOSPHOLIPASE A2"/>
    <property type="match status" value="1"/>
</dbReference>
<evidence type="ECO:0000256" key="2">
    <source>
        <dbReference type="ARBA" id="ARBA00022525"/>
    </source>
</evidence>
<dbReference type="GO" id="GO:0047498">
    <property type="term" value="F:calcium-dependent phospholipase A2 activity"/>
    <property type="evidence" value="ECO:0007669"/>
    <property type="project" value="TreeGrafter"/>
</dbReference>
<feature type="domain" description="Phospholipase A2-like central" evidence="9">
    <location>
        <begin position="24"/>
        <end position="158"/>
    </location>
</feature>
<dbReference type="Proteomes" id="UP000694845">
    <property type="component" value="Unplaced"/>
</dbReference>
<feature type="active site" evidence="4">
    <location>
        <position position="72"/>
    </location>
</feature>
<keyword evidence="8" id="KW-0378">Hydrolase</keyword>
<gene>
    <name evidence="11" type="primary">LOC110973077</name>
</gene>
<feature type="binding site" evidence="5">
    <location>
        <position position="56"/>
    </location>
    <ligand>
        <name>Ca(2+)</name>
        <dbReference type="ChEBI" id="CHEBI:29108"/>
    </ligand>
</feature>
<dbReference type="GO" id="GO:0005543">
    <property type="term" value="F:phospholipid binding"/>
    <property type="evidence" value="ECO:0007669"/>
    <property type="project" value="TreeGrafter"/>
</dbReference>
<evidence type="ECO:0000256" key="8">
    <source>
        <dbReference type="RuleBase" id="RU361236"/>
    </source>
</evidence>
<dbReference type="PROSITE" id="PS00118">
    <property type="entry name" value="PA2_HIS"/>
    <property type="match status" value="1"/>
</dbReference>
<dbReference type="InterPro" id="IPR033112">
    <property type="entry name" value="PLA2_Asp_AS"/>
</dbReference>
<dbReference type="Gene3D" id="1.20.90.10">
    <property type="entry name" value="Phospholipase A2 domain"/>
    <property type="match status" value="1"/>
</dbReference>
<comment type="subcellular location">
    <subcellularLocation>
        <location evidence="1 8">Secreted</location>
    </subcellularLocation>
</comment>
<dbReference type="SMART" id="SM00085">
    <property type="entry name" value="PA2c"/>
    <property type="match status" value="1"/>
</dbReference>
<dbReference type="Pfam" id="PF00068">
    <property type="entry name" value="Phospholip_A2_1"/>
    <property type="match status" value="1"/>
</dbReference>
<dbReference type="KEGG" id="aplc:110973077"/>
<keyword evidence="8" id="KW-0443">Lipid metabolism</keyword>
<feature type="signal peptide" evidence="8">
    <location>
        <begin position="1"/>
        <end position="19"/>
    </location>
</feature>
<dbReference type="OrthoDB" id="5841574at2759"/>
<dbReference type="GO" id="GO:0005509">
    <property type="term" value="F:calcium ion binding"/>
    <property type="evidence" value="ECO:0007669"/>
    <property type="project" value="InterPro"/>
</dbReference>
<dbReference type="OMA" id="ECDMHIC"/>
<dbReference type="GO" id="GO:0016042">
    <property type="term" value="P:lipid catabolic process"/>
    <property type="evidence" value="ECO:0007669"/>
    <property type="project" value="InterPro"/>
</dbReference>
<dbReference type="RefSeq" id="XP_022079241.1">
    <property type="nucleotide sequence ID" value="XM_022223549.1"/>
</dbReference>
<evidence type="ECO:0000256" key="6">
    <source>
        <dbReference type="PIRSR" id="PIRSR601211-3"/>
    </source>
</evidence>
<feature type="disulfide bond" evidence="6">
    <location>
        <begin position="68"/>
        <end position="139"/>
    </location>
</feature>
<feature type="disulfide bond" evidence="6">
    <location>
        <begin position="110"/>
        <end position="130"/>
    </location>
</feature>
<dbReference type="InterPro" id="IPR001211">
    <property type="entry name" value="PLA2"/>
</dbReference>
<comment type="cofactor">
    <cofactor evidence="5">
        <name>Ca(2+)</name>
        <dbReference type="ChEBI" id="CHEBI:29108"/>
    </cofactor>
    <text evidence="5">Binds 1 Ca(2+) ion per subunit.</text>
</comment>
<dbReference type="GO" id="GO:0005576">
    <property type="term" value="C:extracellular region"/>
    <property type="evidence" value="ECO:0007669"/>
    <property type="project" value="UniProtKB-SubCell"/>
</dbReference>
<feature type="disulfide bond" evidence="6">
    <location>
        <begin position="75"/>
        <end position="132"/>
    </location>
</feature>
<evidence type="ECO:0000259" key="9">
    <source>
        <dbReference type="SMART" id="SM00085"/>
    </source>
</evidence>
<keyword evidence="2 8" id="KW-0964">Secreted</keyword>
<feature type="disulfide bond" evidence="6">
    <location>
        <begin position="53"/>
        <end position="69"/>
    </location>
</feature>
<dbReference type="PANTHER" id="PTHR11716">
    <property type="entry name" value="PHOSPHOLIPASE A2 FAMILY MEMBER"/>
    <property type="match status" value="1"/>
</dbReference>
<dbReference type="SUPFAM" id="SSF48619">
    <property type="entry name" value="Phospholipase A2, PLA2"/>
    <property type="match status" value="1"/>
</dbReference>
<dbReference type="InterPro" id="IPR016090">
    <property type="entry name" value="PLA2-like_dom"/>
</dbReference>
<reference evidence="11" key="1">
    <citation type="submission" date="2025-08" db="UniProtKB">
        <authorList>
            <consortium name="RefSeq"/>
        </authorList>
    </citation>
    <scope>IDENTIFICATION</scope>
</reference>
<sequence length="159" mass="18142">MKTFLLLAMAVSLTSTATTGEIRNVYQFGKFVMCLGDLSLSQAWEYNGYGCHCGLGGSGTPLDDTDRCCVDHDNCYKRAVDKGKCYTWETYTLPYKYKKYRKSGRCGIKCKKRSQYGWLSLRKACRVFICNCDRKAAKCFADKRSTFNRGYVNYDKSTC</sequence>
<dbReference type="EC" id="3.1.1.4" evidence="8"/>
<dbReference type="InterPro" id="IPR036444">
    <property type="entry name" value="PLipase_A2_dom_sf"/>
</dbReference>
<dbReference type="PROSITE" id="PS00119">
    <property type="entry name" value="PA2_ASP"/>
    <property type="match status" value="1"/>
</dbReference>
<accession>A0A8B7XG78</accession>
<evidence type="ECO:0000313" key="10">
    <source>
        <dbReference type="Proteomes" id="UP000694845"/>
    </source>
</evidence>
<dbReference type="PRINTS" id="PR00389">
    <property type="entry name" value="PHPHLIPASEA2"/>
</dbReference>
<comment type="catalytic activity">
    <reaction evidence="8">
        <text>a 1,2-diacyl-sn-glycero-3-phosphocholine + H2O = a 1-acyl-sn-glycero-3-phosphocholine + a fatty acid + H(+)</text>
        <dbReference type="Rhea" id="RHEA:15801"/>
        <dbReference type="ChEBI" id="CHEBI:15377"/>
        <dbReference type="ChEBI" id="CHEBI:15378"/>
        <dbReference type="ChEBI" id="CHEBI:28868"/>
        <dbReference type="ChEBI" id="CHEBI:57643"/>
        <dbReference type="ChEBI" id="CHEBI:58168"/>
        <dbReference type="EC" id="3.1.1.4"/>
    </reaction>
</comment>
<feature type="disulfide bond" evidence="6">
    <location>
        <begin position="85"/>
        <end position="125"/>
    </location>
</feature>
<dbReference type="CDD" id="cd00125">
    <property type="entry name" value="PLA2c"/>
    <property type="match status" value="1"/>
</dbReference>
<comment type="similarity">
    <text evidence="7">Belongs to the phospholipase A2 family.</text>
</comment>